<dbReference type="KEGG" id="mmad:MMJJ_16840"/>
<reference evidence="10" key="1">
    <citation type="journal article" date="2018" name="Genome Announc.">
        <title>Complete Genome Sequence of the Methanococcus maripaludis Type Strain JJ (DSM 2067), a Model for Selenoprotein Synthesis in Archaea.</title>
        <authorList>
            <person name="Poehlein A."/>
            <person name="Heym D."/>
            <person name="Quitzke V."/>
            <person name="Fersch J."/>
            <person name="Daniel R."/>
            <person name="Rother M."/>
        </authorList>
    </citation>
    <scope>NUCLEOTIDE SEQUENCE [LARGE SCALE GENOMIC DNA]</scope>
    <source>
        <strain evidence="10">DSM 2067</strain>
    </source>
</reference>
<reference evidence="12 13" key="3">
    <citation type="submission" date="2020-07" db="EMBL/GenBank/DDBJ databases">
        <title>Genomic Encyclopedia of Type Strains, Phase IV (KMG-V): Genome sequencing to study the core and pangenomes of soil and plant-associated prokaryotes.</title>
        <authorList>
            <person name="Whitman W."/>
        </authorList>
    </citation>
    <scope>NUCLEOTIDE SEQUENCE [LARGE SCALE GENOMIC DNA]</scope>
    <source>
        <strain evidence="2 13">A1</strain>
        <strain evidence="5 11">C11</strain>
        <strain evidence="3 12">C12</strain>
        <strain evidence="4 14">C13</strain>
        <strain evidence="6 15">D1</strain>
        <strain evidence="8">RC</strain>
    </source>
</reference>
<protein>
    <submittedName>
        <fullName evidence="7">DsrE family protein</fullName>
    </submittedName>
    <submittedName>
        <fullName evidence="1">DsrE/DsrF-like family protein</fullName>
    </submittedName>
</protein>
<dbReference type="Proteomes" id="UP000742560">
    <property type="component" value="Unassembled WGS sequence"/>
</dbReference>
<evidence type="ECO:0000313" key="11">
    <source>
        <dbReference type="Proteomes" id="UP000536195"/>
    </source>
</evidence>
<dbReference type="Proteomes" id="UP000567099">
    <property type="component" value="Unassembled WGS sequence"/>
</dbReference>
<dbReference type="EMBL" id="JAGINF010000001">
    <property type="protein sequence ID" value="MBP2218617.1"/>
    <property type="molecule type" value="Genomic_DNA"/>
</dbReference>
<dbReference type="Proteomes" id="UP000590564">
    <property type="component" value="Unassembled WGS sequence"/>
</dbReference>
<dbReference type="GeneID" id="10982739"/>
<dbReference type="Proteomes" id="UP000558015">
    <property type="component" value="Unassembled WGS sequence"/>
</dbReference>
<organism evidence="1 10">
    <name type="scientific">Methanococcus maripaludis</name>
    <name type="common">Methanococcus deltae</name>
    <dbReference type="NCBI Taxonomy" id="39152"/>
    <lineage>
        <taxon>Archaea</taxon>
        <taxon>Methanobacteriati</taxon>
        <taxon>Methanobacteriota</taxon>
        <taxon>Methanomada group</taxon>
        <taxon>Methanococci</taxon>
        <taxon>Methanococcales</taxon>
        <taxon>Methanococcaceae</taxon>
        <taxon>Methanococcus</taxon>
    </lineage>
</organism>
<dbReference type="EMBL" id="CP026606">
    <property type="protein sequence ID" value="AVB77055.1"/>
    <property type="molecule type" value="Genomic_DNA"/>
</dbReference>
<evidence type="ECO:0000313" key="1">
    <source>
        <dbReference type="EMBL" id="AVB77055.1"/>
    </source>
</evidence>
<dbReference type="InterPro" id="IPR027396">
    <property type="entry name" value="DsrEFH-like"/>
</dbReference>
<evidence type="ECO:0000313" key="6">
    <source>
        <dbReference type="EMBL" id="MBB6496428.1"/>
    </source>
</evidence>
<name>A0A2L1CCG8_METMI</name>
<dbReference type="EMBL" id="JAFBBC010000001">
    <property type="protein sequence ID" value="MBM7409197.1"/>
    <property type="molecule type" value="Genomic_DNA"/>
</dbReference>
<dbReference type="Proteomes" id="UP000722095">
    <property type="component" value="Unassembled WGS sequence"/>
</dbReference>
<evidence type="ECO:0000313" key="9">
    <source>
        <dbReference type="EMBL" id="MBP2218617.1"/>
    </source>
</evidence>
<dbReference type="Proteomes" id="UP000536195">
    <property type="component" value="Unassembled WGS sequence"/>
</dbReference>
<dbReference type="EMBL" id="JACDUN010000001">
    <property type="protein sequence ID" value="MBA2857870.1"/>
    <property type="molecule type" value="Genomic_DNA"/>
</dbReference>
<proteinExistence type="predicted"/>
<accession>A0A2L1CCG8</accession>
<dbReference type="Proteomes" id="UP000239462">
    <property type="component" value="Chromosome"/>
</dbReference>
<evidence type="ECO:0000313" key="7">
    <source>
        <dbReference type="EMBL" id="MBG0768763.1"/>
    </source>
</evidence>
<reference evidence="7" key="4">
    <citation type="submission" date="2020-07" db="EMBL/GenBank/DDBJ databases">
        <title>Severe corrosion of carbon steel in oil field produced water can be linked to methanogenic archaea containing a special type of NiFe hydrogenase.</title>
        <authorList>
            <person name="Lahme S."/>
            <person name="Mand J."/>
            <person name="Longwell J."/>
            <person name="Smith R."/>
            <person name="Enning D."/>
        </authorList>
    </citation>
    <scope>NUCLEOTIDE SEQUENCE</scope>
    <source>
        <strain evidence="7">MIC098Bin5</strain>
    </source>
</reference>
<evidence type="ECO:0000313" key="8">
    <source>
        <dbReference type="EMBL" id="MBM7409197.1"/>
    </source>
</evidence>
<evidence type="ECO:0000313" key="5">
    <source>
        <dbReference type="EMBL" id="MBB6401017.1"/>
    </source>
</evidence>
<gene>
    <name evidence="7" type="ORF">H0S71_02495</name>
    <name evidence="8" type="ORF">HNP85_000869</name>
    <name evidence="2" type="ORF">HNP86_000568</name>
    <name evidence="5" type="ORF">HNP92_000302</name>
    <name evidence="3" type="ORF">HNP93_000571</name>
    <name evidence="4" type="ORF">HNP94_000567</name>
    <name evidence="6" type="ORF">HNP96_000449</name>
    <name evidence="9" type="ORF">J2745_000092</name>
    <name evidence="1" type="ORF">MMJJ_16840</name>
</gene>
<dbReference type="EMBL" id="JACCQJ010000001">
    <property type="protein sequence ID" value="MBG0768763.1"/>
    <property type="molecule type" value="Genomic_DNA"/>
</dbReference>
<evidence type="ECO:0000313" key="13">
    <source>
        <dbReference type="Proteomes" id="UP000564425"/>
    </source>
</evidence>
<evidence type="ECO:0000313" key="15">
    <source>
        <dbReference type="Proteomes" id="UP000590564"/>
    </source>
</evidence>
<dbReference type="Pfam" id="PF02635">
    <property type="entry name" value="DsrE"/>
    <property type="match status" value="1"/>
</dbReference>
<evidence type="ECO:0000313" key="14">
    <source>
        <dbReference type="Proteomes" id="UP000567099"/>
    </source>
</evidence>
<sequence>MKTCFLIFTYDKGGKPYVPVIFHALLFAKEMKEKGDDVKIVFEGEAVKWFNELLKEDHPLKSHVEALKDNFIACEACSNMFGVLDSIKGKIKIENDLHGHISLKKYLDSDYKVIEF</sequence>
<evidence type="ECO:0000313" key="12">
    <source>
        <dbReference type="Proteomes" id="UP000558015"/>
    </source>
</evidence>
<dbReference type="EMBL" id="JACHEC010000001">
    <property type="protein sequence ID" value="MBB6401017.1"/>
    <property type="molecule type" value="Genomic_DNA"/>
</dbReference>
<dbReference type="Proteomes" id="UP000564425">
    <property type="component" value="Unassembled WGS sequence"/>
</dbReference>
<dbReference type="Proteomes" id="UP000714405">
    <property type="component" value="Unassembled WGS sequence"/>
</dbReference>
<dbReference type="InterPro" id="IPR003787">
    <property type="entry name" value="Sulphur_relay_DsrE/F-like"/>
</dbReference>
<dbReference type="AlphaFoldDB" id="A0A2L1CCG8"/>
<dbReference type="EMBL" id="JACHED010000001">
    <property type="protein sequence ID" value="MBB6496428.1"/>
    <property type="molecule type" value="Genomic_DNA"/>
</dbReference>
<evidence type="ECO:0000313" key="2">
    <source>
        <dbReference type="EMBL" id="MBA2850437.1"/>
    </source>
</evidence>
<dbReference type="RefSeq" id="WP_013999576.1">
    <property type="nucleotide sequence ID" value="NZ_BAAABJ010000001.1"/>
</dbReference>
<dbReference type="EMBL" id="JACDUO010000001">
    <property type="protein sequence ID" value="MBA2863567.1"/>
    <property type="molecule type" value="Genomic_DNA"/>
</dbReference>
<evidence type="ECO:0000313" key="4">
    <source>
        <dbReference type="EMBL" id="MBA2863567.1"/>
    </source>
</evidence>
<dbReference type="Gene3D" id="3.40.1260.10">
    <property type="entry name" value="DsrEFH-like"/>
    <property type="match status" value="1"/>
</dbReference>
<evidence type="ECO:0000313" key="10">
    <source>
        <dbReference type="Proteomes" id="UP000239462"/>
    </source>
</evidence>
<reference evidence="9" key="5">
    <citation type="submission" date="2021-03" db="EMBL/GenBank/DDBJ databases">
        <title>Genomic Encyclopedia of Type Strains, Phase IV (KMG-IV): sequencing the most valuable type-strain genomes for metagenomic binning, comparative biology and taxonomic classification.</title>
        <authorList>
            <person name="Goeker M."/>
        </authorList>
    </citation>
    <scope>NUCLEOTIDE SEQUENCE</scope>
    <source>
        <strain evidence="9">DSM 2771</strain>
    </source>
</reference>
<evidence type="ECO:0000313" key="3">
    <source>
        <dbReference type="EMBL" id="MBA2857870.1"/>
    </source>
</evidence>
<dbReference type="SUPFAM" id="SSF75169">
    <property type="entry name" value="DsrEFH-like"/>
    <property type="match status" value="1"/>
</dbReference>
<dbReference type="EMBL" id="JACDUH010000001">
    <property type="protein sequence ID" value="MBA2850437.1"/>
    <property type="molecule type" value="Genomic_DNA"/>
</dbReference>
<reference evidence="1" key="2">
    <citation type="submission" date="2018-02" db="EMBL/GenBank/DDBJ databases">
        <title>Complete genome sequence of the Methanococcus maripaludis type strain JJ (DSM 2067), a model for selenoprotein synthesis in Archaea.</title>
        <authorList>
            <person name="Poehlein A."/>
            <person name="Heym D."/>
            <person name="Quitzke V."/>
            <person name="Fersch J."/>
            <person name="Daniel R."/>
            <person name="Rother M."/>
        </authorList>
    </citation>
    <scope>NUCLEOTIDE SEQUENCE [LARGE SCALE GENOMIC DNA]</scope>
    <source>
        <strain evidence="1">DSM 2067</strain>
    </source>
</reference>